<reference evidence="5" key="1">
    <citation type="journal article" date="2019" name="Int. J. Syst. Evol. Microbiol.">
        <title>The Global Catalogue of Microorganisms (GCM) 10K type strain sequencing project: providing services to taxonomists for standard genome sequencing and annotation.</title>
        <authorList>
            <consortium name="The Broad Institute Genomics Platform"/>
            <consortium name="The Broad Institute Genome Sequencing Center for Infectious Disease"/>
            <person name="Wu L."/>
            <person name="Ma J."/>
        </authorList>
    </citation>
    <scope>NUCLEOTIDE SEQUENCE [LARGE SCALE GENOMIC DNA]</scope>
    <source>
        <strain evidence="5">CCUG 58938</strain>
    </source>
</reference>
<evidence type="ECO:0000256" key="3">
    <source>
        <dbReference type="SAM" id="MobiDB-lite"/>
    </source>
</evidence>
<dbReference type="Pfam" id="PF08433">
    <property type="entry name" value="KTI12"/>
    <property type="match status" value="1"/>
</dbReference>
<dbReference type="Gene3D" id="3.40.50.300">
    <property type="entry name" value="P-loop containing nucleotide triphosphate hydrolases"/>
    <property type="match status" value="1"/>
</dbReference>
<dbReference type="InterPro" id="IPR013641">
    <property type="entry name" value="KTI12/PSTK"/>
</dbReference>
<evidence type="ECO:0000256" key="1">
    <source>
        <dbReference type="ARBA" id="ARBA00022741"/>
    </source>
</evidence>
<dbReference type="EMBL" id="JBHTKA010000001">
    <property type="protein sequence ID" value="MFD0998715.1"/>
    <property type="molecule type" value="Genomic_DNA"/>
</dbReference>
<keyword evidence="1" id="KW-0547">Nucleotide-binding</keyword>
<accession>A0ABW3JZU8</accession>
<evidence type="ECO:0000313" key="4">
    <source>
        <dbReference type="EMBL" id="MFD0998715.1"/>
    </source>
</evidence>
<keyword evidence="2" id="KW-0067">ATP-binding</keyword>
<dbReference type="InterPro" id="IPR027417">
    <property type="entry name" value="P-loop_NTPase"/>
</dbReference>
<name>A0ABW3JZU8_9BACT</name>
<evidence type="ECO:0000256" key="2">
    <source>
        <dbReference type="ARBA" id="ARBA00022840"/>
    </source>
</evidence>
<dbReference type="RefSeq" id="WP_377575872.1">
    <property type="nucleotide sequence ID" value="NZ_JBHTKA010000001.1"/>
</dbReference>
<evidence type="ECO:0000313" key="5">
    <source>
        <dbReference type="Proteomes" id="UP001597112"/>
    </source>
</evidence>
<sequence length="461" mass="52310">MKRKEEKKVERILEEVKFIKRFINLNNKKKSPNEILSFIKSLQRSIVQKLIRKTSPLASEIESIQHYLIKAYKNMHGEQVISIPTDDIARMIDIVGGEKVYPSIYIIKRFISLQGQQQEKKKIEALASALENAFKNGKIGKNDPYAKEIKYIHSKLTNRVGNTISVSNQQLHGLESIAKSCKCNKDLGQIYRIKKSKAEKIKGLRPCRKKSFTDSKNKGACSHNGGLSGVLTAEEMASRKLDLLEFSSFWADLFGNPGRNFTMMFHGEPGNGKTILLLKFSQYLAETFGSVLYISSEEFSSPTMTKKVQDVLTARPERLHFAENLKQPDLSQYDFIILDSVNHLKVKESDYDKLRAKYPKAAFLFILQHTKGGYFKGGKDWEHNAEIVAEVSKGIITITKNRYAPNSSLNFFRQFGIEWKKKLSSEAPSYSGSTPKPYPIIDEMNQIPSEDTASTDDGDIN</sequence>
<keyword evidence="5" id="KW-1185">Reference proteome</keyword>
<proteinExistence type="predicted"/>
<organism evidence="4 5">
    <name type="scientific">Ohtaekwangia kribbensis</name>
    <dbReference type="NCBI Taxonomy" id="688913"/>
    <lineage>
        <taxon>Bacteria</taxon>
        <taxon>Pseudomonadati</taxon>
        <taxon>Bacteroidota</taxon>
        <taxon>Cytophagia</taxon>
        <taxon>Cytophagales</taxon>
        <taxon>Fulvivirgaceae</taxon>
        <taxon>Ohtaekwangia</taxon>
    </lineage>
</organism>
<evidence type="ECO:0008006" key="6">
    <source>
        <dbReference type="Google" id="ProtNLM"/>
    </source>
</evidence>
<dbReference type="SUPFAM" id="SSF52540">
    <property type="entry name" value="P-loop containing nucleoside triphosphate hydrolases"/>
    <property type="match status" value="1"/>
</dbReference>
<gene>
    <name evidence="4" type="ORF">ACFQ21_05325</name>
</gene>
<protein>
    <recommendedName>
        <fullName evidence="6">AAA+ ATPase domain-containing protein</fullName>
    </recommendedName>
</protein>
<dbReference type="Proteomes" id="UP001597112">
    <property type="component" value="Unassembled WGS sequence"/>
</dbReference>
<comment type="caution">
    <text evidence="4">The sequence shown here is derived from an EMBL/GenBank/DDBJ whole genome shotgun (WGS) entry which is preliminary data.</text>
</comment>
<feature type="region of interest" description="Disordered" evidence="3">
    <location>
        <begin position="424"/>
        <end position="461"/>
    </location>
</feature>